<evidence type="ECO:0000313" key="2">
    <source>
        <dbReference type="Proteomes" id="UP000198211"/>
    </source>
</evidence>
<accession>A0A225VXN5</accession>
<keyword evidence="2" id="KW-1185">Reference proteome</keyword>
<protein>
    <submittedName>
        <fullName evidence="1">Uncharacterized protein</fullName>
    </submittedName>
</protein>
<comment type="caution">
    <text evidence="1">The sequence shown here is derived from an EMBL/GenBank/DDBJ whole genome shotgun (WGS) entry which is preliminary data.</text>
</comment>
<dbReference type="Proteomes" id="UP000198211">
    <property type="component" value="Unassembled WGS sequence"/>
</dbReference>
<organism evidence="1 2">
    <name type="scientific">Phytophthora megakarya</name>
    <dbReference type="NCBI Taxonomy" id="4795"/>
    <lineage>
        <taxon>Eukaryota</taxon>
        <taxon>Sar</taxon>
        <taxon>Stramenopiles</taxon>
        <taxon>Oomycota</taxon>
        <taxon>Peronosporomycetes</taxon>
        <taxon>Peronosporales</taxon>
        <taxon>Peronosporaceae</taxon>
        <taxon>Phytophthora</taxon>
    </lineage>
</organism>
<evidence type="ECO:0000313" key="1">
    <source>
        <dbReference type="EMBL" id="OWZ10193.1"/>
    </source>
</evidence>
<gene>
    <name evidence="1" type="ORF">PHMEG_00016991</name>
</gene>
<dbReference type="EMBL" id="NBNE01002525">
    <property type="protein sequence ID" value="OWZ10193.1"/>
    <property type="molecule type" value="Genomic_DNA"/>
</dbReference>
<dbReference type="AlphaFoldDB" id="A0A225VXN5"/>
<name>A0A225VXN5_9STRA</name>
<reference evidence="2" key="1">
    <citation type="submission" date="2017-03" db="EMBL/GenBank/DDBJ databases">
        <title>Phytopthora megakarya and P. palmivora, two closely related causual agents of cacao black pod achieved similar genome size and gene model numbers by different mechanisms.</title>
        <authorList>
            <person name="Ali S."/>
            <person name="Shao J."/>
            <person name="Larry D.J."/>
            <person name="Kronmiller B."/>
            <person name="Shen D."/>
            <person name="Strem M.D."/>
            <person name="Melnick R.L."/>
            <person name="Guiltinan M.J."/>
            <person name="Tyler B.M."/>
            <person name="Meinhardt L.W."/>
            <person name="Bailey B.A."/>
        </authorList>
    </citation>
    <scope>NUCLEOTIDE SEQUENCE [LARGE SCALE GENOMIC DNA]</scope>
    <source>
        <strain evidence="2">zdho120</strain>
    </source>
</reference>
<sequence>MCVESSNDGHSPTLIDGLNNFWADLLSRWGLPVEEVGIRVGCKLSTEYHAPRAQHGMTPDCFWLMTEFVFQLEMLCYYSAFSLSVTAVFKTAENWSLWWPPLPTCFGLKD</sequence>
<proteinExistence type="predicted"/>